<dbReference type="InterPro" id="IPR055140">
    <property type="entry name" value="Thiolase_C_2"/>
</dbReference>
<dbReference type="Pfam" id="PF00108">
    <property type="entry name" value="Thiolase_N"/>
    <property type="match status" value="1"/>
</dbReference>
<dbReference type="Pfam" id="PF22691">
    <property type="entry name" value="Thiolase_C_1"/>
    <property type="match status" value="1"/>
</dbReference>
<keyword evidence="1" id="KW-0414">Isoprene biosynthesis</keyword>
<dbReference type="InterPro" id="IPR020616">
    <property type="entry name" value="Thiolase_N"/>
</dbReference>
<dbReference type="GO" id="GO:0008299">
    <property type="term" value="P:isoprenoid biosynthetic process"/>
    <property type="evidence" value="ECO:0007669"/>
    <property type="project" value="UniProtKB-KW"/>
</dbReference>
<accession>A0A0F2LNT1</accession>
<dbReference type="InterPro" id="IPR002155">
    <property type="entry name" value="Thiolase"/>
</dbReference>
<dbReference type="PATRIC" id="fig|1326980.8.peg.405"/>
<protein>
    <submittedName>
        <fullName evidence="4">Acetyl-CoA synthetase</fullName>
    </submittedName>
</protein>
<dbReference type="PANTHER" id="PTHR42870:SF6">
    <property type="entry name" value="ACETYL-COA C-ACYLTRANSFERASE"/>
    <property type="match status" value="1"/>
</dbReference>
<organism evidence="4">
    <name type="scientific">Candidatus Aramenus sulfurataquae</name>
    <dbReference type="NCBI Taxonomy" id="1326980"/>
    <lineage>
        <taxon>Archaea</taxon>
        <taxon>Thermoproteota</taxon>
        <taxon>Thermoprotei</taxon>
        <taxon>Sulfolobales</taxon>
        <taxon>Sulfolobaceae</taxon>
        <taxon>Candidatus Aramenus</taxon>
    </lineage>
</organism>
<dbReference type="SUPFAM" id="SSF53901">
    <property type="entry name" value="Thiolase-like"/>
    <property type="match status" value="2"/>
</dbReference>
<dbReference type="EMBL" id="JZWS01000014">
    <property type="protein sequence ID" value="KJR79243.1"/>
    <property type="molecule type" value="Genomic_DNA"/>
</dbReference>
<feature type="domain" description="Thiolase N-terminal" evidence="2">
    <location>
        <begin position="17"/>
        <end position="124"/>
    </location>
</feature>
<dbReference type="GO" id="GO:0016747">
    <property type="term" value="F:acyltransferase activity, transferring groups other than amino-acyl groups"/>
    <property type="evidence" value="ECO:0007669"/>
    <property type="project" value="InterPro"/>
</dbReference>
<evidence type="ECO:0000256" key="1">
    <source>
        <dbReference type="ARBA" id="ARBA00023229"/>
    </source>
</evidence>
<dbReference type="InterPro" id="IPR016039">
    <property type="entry name" value="Thiolase-like"/>
</dbReference>
<reference evidence="4" key="1">
    <citation type="submission" date="2015-03" db="EMBL/GenBank/DDBJ databases">
        <title>Metagenome Sequencing of an Archaeal-Dominated Microbial Community from a Hot Spring at the Los Azufres Geothermal Field, Mexico.</title>
        <authorList>
            <person name="Servin-Garciduenas L.E."/>
            <person name="Martinez-Romero E."/>
        </authorList>
    </citation>
    <scope>NUCLEOTIDE SEQUENCE [LARGE SCALE GENOMIC DNA]</scope>
    <source>
        <strain evidence="4">AZ1-454</strain>
    </source>
</reference>
<dbReference type="PIRSF" id="PIRSF000429">
    <property type="entry name" value="Ac-CoA_Ac_transf"/>
    <property type="match status" value="1"/>
</dbReference>
<dbReference type="PANTHER" id="PTHR42870">
    <property type="entry name" value="ACETYL-COA C-ACETYLTRANSFERASE"/>
    <property type="match status" value="1"/>
</dbReference>
<dbReference type="Gene3D" id="3.40.47.10">
    <property type="match status" value="1"/>
</dbReference>
<proteinExistence type="predicted"/>
<evidence type="ECO:0000313" key="4">
    <source>
        <dbReference type="EMBL" id="KJR79243.1"/>
    </source>
</evidence>
<evidence type="ECO:0000259" key="2">
    <source>
        <dbReference type="Pfam" id="PF00108"/>
    </source>
</evidence>
<comment type="caution">
    <text evidence="4">The sequence shown here is derived from an EMBL/GenBank/DDBJ whole genome shotgun (WGS) entry which is preliminary data.</text>
</comment>
<evidence type="ECO:0000259" key="3">
    <source>
        <dbReference type="Pfam" id="PF22691"/>
    </source>
</evidence>
<dbReference type="AlphaFoldDB" id="A0A0F2LNT1"/>
<gene>
    <name evidence="4" type="ORF">TQ35_02820</name>
</gene>
<sequence>MMEVVVSSYSMIRVDRYYEASLTELGLAAAKSIFENLKEKVEPDVVLIANSYSEKTANQVLLSSKITRALGFASPSFRVESGDSSGGASIYAAYKMIKSGSVKTVLIIGAEKLSDFPSFYLNEILLQNMEEEYESRVGVLPQSYSALRMKIYMKKYGVDYDYFVNWPYLMHKYGSENPYAYLKFQVDKDAVKNSQLISEPLRLFDTAARADGAAAVLLASEDVAKKIGDSDVKVKDVSSSSGHLEMDGIPSLRGAFTKMGRPKFDYLEVHDSYSIQAALILEELGFTRGKSLEEIESVPVNFSGGLKSRGYPGGATGIYQLIEAAMQLSGEFPGRRAQGVEKALVVSTDDLGYSSFLTYLSR</sequence>
<dbReference type="CDD" id="cd00829">
    <property type="entry name" value="SCP-x_thiolase"/>
    <property type="match status" value="1"/>
</dbReference>
<feature type="domain" description="Thiolase C-terminal" evidence="3">
    <location>
        <begin position="258"/>
        <end position="354"/>
    </location>
</feature>
<name>A0A0F2LNT1_9CREN</name>